<reference evidence="2 3" key="1">
    <citation type="submission" date="2021-10" db="EMBL/GenBank/DDBJ databases">
        <title>Collection of gut derived symbiotic bacterial strains cultured from healthy donors.</title>
        <authorList>
            <person name="Lin H."/>
            <person name="Littmann E."/>
            <person name="Kohout C."/>
            <person name="Pamer E.G."/>
        </authorList>
    </citation>
    <scope>NUCLEOTIDE SEQUENCE [LARGE SCALE GENOMIC DNA]</scope>
    <source>
        <strain evidence="2 3">DFI.1.165</strain>
    </source>
</reference>
<dbReference type="PANTHER" id="PTHR22617:SF23">
    <property type="entry name" value="CHEMOTAXIS PROTEIN CHEW"/>
    <property type="match status" value="1"/>
</dbReference>
<dbReference type="SUPFAM" id="SSF50341">
    <property type="entry name" value="CheW-like"/>
    <property type="match status" value="1"/>
</dbReference>
<evidence type="ECO:0000259" key="1">
    <source>
        <dbReference type="PROSITE" id="PS50851"/>
    </source>
</evidence>
<proteinExistence type="predicted"/>
<dbReference type="Gene3D" id="2.30.30.40">
    <property type="entry name" value="SH3 Domains"/>
    <property type="match status" value="1"/>
</dbReference>
<comment type="caution">
    <text evidence="2">The sequence shown here is derived from an EMBL/GenBank/DDBJ whole genome shotgun (WGS) entry which is preliminary data.</text>
</comment>
<protein>
    <submittedName>
        <fullName evidence="2">Chemotaxis protein CheW</fullName>
    </submittedName>
</protein>
<dbReference type="Proteomes" id="UP001299546">
    <property type="component" value="Unassembled WGS sequence"/>
</dbReference>
<gene>
    <name evidence="2" type="ORF">LIZ65_18270</name>
</gene>
<dbReference type="PROSITE" id="PS50851">
    <property type="entry name" value="CHEW"/>
    <property type="match status" value="1"/>
</dbReference>
<dbReference type="InterPro" id="IPR039315">
    <property type="entry name" value="CheW"/>
</dbReference>
<dbReference type="EMBL" id="JAJCIS010000020">
    <property type="protein sequence ID" value="MCB7389232.1"/>
    <property type="molecule type" value="Genomic_DNA"/>
</dbReference>
<dbReference type="InterPro" id="IPR036061">
    <property type="entry name" value="CheW-like_dom_sf"/>
</dbReference>
<dbReference type="PANTHER" id="PTHR22617">
    <property type="entry name" value="CHEMOTAXIS SENSOR HISTIDINE KINASE-RELATED"/>
    <property type="match status" value="1"/>
</dbReference>
<dbReference type="Gene3D" id="2.40.50.180">
    <property type="entry name" value="CheA-289, Domain 4"/>
    <property type="match status" value="1"/>
</dbReference>
<accession>A0ABS8DLK5</accession>
<feature type="domain" description="CheW-like" evidence="1">
    <location>
        <begin position="6"/>
        <end position="146"/>
    </location>
</feature>
<dbReference type="SMART" id="SM00260">
    <property type="entry name" value="CheW"/>
    <property type="match status" value="1"/>
</dbReference>
<keyword evidence="3" id="KW-1185">Reference proteome</keyword>
<name>A0ABS8DLK5_9FIRM</name>
<dbReference type="Pfam" id="PF01584">
    <property type="entry name" value="CheW"/>
    <property type="match status" value="1"/>
</dbReference>
<evidence type="ECO:0000313" key="3">
    <source>
        <dbReference type="Proteomes" id="UP001299546"/>
    </source>
</evidence>
<evidence type="ECO:0000313" key="2">
    <source>
        <dbReference type="EMBL" id="MCB7389232.1"/>
    </source>
</evidence>
<organism evidence="2 3">
    <name type="scientific">Bariatricus massiliensis</name>
    <dbReference type="NCBI Taxonomy" id="1745713"/>
    <lineage>
        <taxon>Bacteria</taxon>
        <taxon>Bacillati</taxon>
        <taxon>Bacillota</taxon>
        <taxon>Clostridia</taxon>
        <taxon>Lachnospirales</taxon>
        <taxon>Lachnospiraceae</taxon>
        <taxon>Bariatricus</taxon>
    </lineage>
</organism>
<dbReference type="RefSeq" id="WP_066734441.1">
    <property type="nucleotide sequence ID" value="NZ_JAJCIQ010000019.1"/>
</dbReference>
<dbReference type="InterPro" id="IPR002545">
    <property type="entry name" value="CheW-lke_dom"/>
</dbReference>
<sequence length="148" mass="17078">MEERDTEELLCISANDKTYAFEFPYVAEISKGMNISKIPALPEYFAGVCNNRGEIIPIIRMPGEMSETDSLDESGLIMLIIKYKNYKFGIILDKEPFIASSDKISRVKTNLEELEDCIWVEKEIWKSDKGIISLIDVKRMTERLIVFR</sequence>